<protein>
    <submittedName>
        <fullName evidence="1">Uncharacterized protein</fullName>
    </submittedName>
</protein>
<keyword evidence="2" id="KW-1185">Reference proteome</keyword>
<evidence type="ECO:0000313" key="1">
    <source>
        <dbReference type="EMBL" id="MCM8556243.1"/>
    </source>
</evidence>
<proteinExistence type="predicted"/>
<sequence>MQHGMGTVGRAFVLAKTATDIEDIRKQLKQEGHFNVDAHLSGAQIKRDLREVMEANGSTS</sequence>
<accession>A0A9X2EDX7</accession>
<organism evidence="1 2">
    <name type="scientific">Sphingomicrobium sediminis</name>
    <dbReference type="NCBI Taxonomy" id="2950949"/>
    <lineage>
        <taxon>Bacteria</taxon>
        <taxon>Pseudomonadati</taxon>
        <taxon>Pseudomonadota</taxon>
        <taxon>Alphaproteobacteria</taxon>
        <taxon>Sphingomonadales</taxon>
        <taxon>Sphingomonadaceae</taxon>
        <taxon>Sphingomicrobium</taxon>
    </lineage>
</organism>
<reference evidence="1" key="1">
    <citation type="submission" date="2022-06" db="EMBL/GenBank/DDBJ databases">
        <title>Sphingomicrobium sedimins sp. nov., a marine bacterium isolated from tidal flat.</title>
        <authorList>
            <person name="Kim C.-H."/>
            <person name="Yoo Y."/>
            <person name="Kim J.-J."/>
        </authorList>
    </citation>
    <scope>NUCLEOTIDE SEQUENCE</scope>
    <source>
        <strain evidence="1">GRR-S6-50</strain>
    </source>
</reference>
<dbReference type="AlphaFoldDB" id="A0A9X2EDX7"/>
<dbReference type="RefSeq" id="WP_252111268.1">
    <property type="nucleotide sequence ID" value="NZ_JAMSHT010000001.1"/>
</dbReference>
<name>A0A9X2EDX7_9SPHN</name>
<evidence type="ECO:0000313" key="2">
    <source>
        <dbReference type="Proteomes" id="UP001155128"/>
    </source>
</evidence>
<comment type="caution">
    <text evidence="1">The sequence shown here is derived from an EMBL/GenBank/DDBJ whole genome shotgun (WGS) entry which is preliminary data.</text>
</comment>
<dbReference type="EMBL" id="JAMSHT010000001">
    <property type="protein sequence ID" value="MCM8556243.1"/>
    <property type="molecule type" value="Genomic_DNA"/>
</dbReference>
<dbReference type="Proteomes" id="UP001155128">
    <property type="component" value="Unassembled WGS sequence"/>
</dbReference>
<gene>
    <name evidence="1" type="ORF">NDO55_00215</name>
</gene>